<accession>A0A4Y2NPU6</accession>
<protein>
    <submittedName>
        <fullName evidence="1">Uncharacterized protein</fullName>
    </submittedName>
</protein>
<reference evidence="1 2" key="1">
    <citation type="journal article" date="2019" name="Sci. Rep.">
        <title>Orb-weaving spider Araneus ventricosus genome elucidates the spidroin gene catalogue.</title>
        <authorList>
            <person name="Kono N."/>
            <person name="Nakamura H."/>
            <person name="Ohtoshi R."/>
            <person name="Moran D.A.P."/>
            <person name="Shinohara A."/>
            <person name="Yoshida Y."/>
            <person name="Fujiwara M."/>
            <person name="Mori M."/>
            <person name="Tomita M."/>
            <person name="Arakawa K."/>
        </authorList>
    </citation>
    <scope>NUCLEOTIDE SEQUENCE [LARGE SCALE GENOMIC DNA]</scope>
</reference>
<organism evidence="1 2">
    <name type="scientific">Araneus ventricosus</name>
    <name type="common">Orbweaver spider</name>
    <name type="synonym">Epeira ventricosa</name>
    <dbReference type="NCBI Taxonomy" id="182803"/>
    <lineage>
        <taxon>Eukaryota</taxon>
        <taxon>Metazoa</taxon>
        <taxon>Ecdysozoa</taxon>
        <taxon>Arthropoda</taxon>
        <taxon>Chelicerata</taxon>
        <taxon>Arachnida</taxon>
        <taxon>Araneae</taxon>
        <taxon>Araneomorphae</taxon>
        <taxon>Entelegynae</taxon>
        <taxon>Araneoidea</taxon>
        <taxon>Araneidae</taxon>
        <taxon>Araneus</taxon>
    </lineage>
</organism>
<dbReference type="Proteomes" id="UP000499080">
    <property type="component" value="Unassembled WGS sequence"/>
</dbReference>
<evidence type="ECO:0000313" key="2">
    <source>
        <dbReference type="Proteomes" id="UP000499080"/>
    </source>
</evidence>
<name>A0A4Y2NPU6_ARAVE</name>
<dbReference type="EMBL" id="BGPR01009580">
    <property type="protein sequence ID" value="GBN40962.1"/>
    <property type="molecule type" value="Genomic_DNA"/>
</dbReference>
<proteinExistence type="predicted"/>
<gene>
    <name evidence="1" type="ORF">AVEN_106919_1</name>
</gene>
<evidence type="ECO:0000313" key="1">
    <source>
        <dbReference type="EMBL" id="GBN40962.1"/>
    </source>
</evidence>
<dbReference type="AlphaFoldDB" id="A0A4Y2NPU6"/>
<keyword evidence="2" id="KW-1185">Reference proteome</keyword>
<sequence>MEPLFPFNVLEKSRFKTNIFVKVRWSVVLLEQETRGNMWNSKVCQHIKINLSHNCVIHDFHYITNFLTIVRVSIPAELSIPKNSSRGFHNEEFSNYTQFLLDIFNPDTLSEK</sequence>
<comment type="caution">
    <text evidence="1">The sequence shown here is derived from an EMBL/GenBank/DDBJ whole genome shotgun (WGS) entry which is preliminary data.</text>
</comment>